<dbReference type="GO" id="GO:0050136">
    <property type="term" value="F:NADH dehydrogenase (quinone) (non-electrogenic) activity"/>
    <property type="evidence" value="ECO:0007669"/>
    <property type="project" value="UniProtKB-EC"/>
</dbReference>
<evidence type="ECO:0000256" key="5">
    <source>
        <dbReference type="ARBA" id="ARBA00023002"/>
    </source>
</evidence>
<keyword evidence="6" id="KW-0520">NAD</keyword>
<evidence type="ECO:0000313" key="10">
    <source>
        <dbReference type="EMBL" id="TQJ13663.1"/>
    </source>
</evidence>
<keyword evidence="3" id="KW-0285">Flavoprotein</keyword>
<keyword evidence="5" id="KW-0560">Oxidoreductase</keyword>
<dbReference type="OrthoDB" id="9781621at2"/>
<dbReference type="AlphaFoldDB" id="A0A542EE98"/>
<evidence type="ECO:0000313" key="11">
    <source>
        <dbReference type="Proteomes" id="UP000320806"/>
    </source>
</evidence>
<dbReference type="Proteomes" id="UP000320806">
    <property type="component" value="Unassembled WGS sequence"/>
</dbReference>
<feature type="domain" description="FAD/NAD(P)-binding" evidence="9">
    <location>
        <begin position="10"/>
        <end position="322"/>
    </location>
</feature>
<sequence>MGEHTGRKPRVVVLGGGFGGLSTVRALRKVDVDVILIDRHTYNTFQPLLYQVATATLNPGDVTWFLRAVREHNPRVRFINGDVETIDHGARQVKLEGGESVDFDHLVIATGVTANFFGIPGADEHALPLYTRAQALEVRDRLFTGLEYAAAHRKGEDVRVVVVGGGATGVETAGALAELRNNDMPVTYPELERSRTHVTLIEMAPHLLAAFGEKSRDYARRSLEKRDVDLRLNTTVKQVRSDGVVVNDGEFIPAGVVIWASGIKAPDEVANWGVPQGRGGRIEVDDHLRVKGLKNVFAVGDISVEDGDRALPQLAQPALQGGAYVAKLIRNEMNGEQTAPFEYKDKGILATIGRSSAVAEATNLPRMQGFPAWVVWTGVHVFTLLGVRNRAAAMVNLGARYLFWHRSHNAIVGDTPTAQTLRPEQMQHLMAEGDASPVAIEGDGTPAALADRGETGPHS</sequence>
<protein>
    <recommendedName>
        <fullName evidence="2">NADH:ubiquinone reductase (non-electrogenic)</fullName>
        <ecNumber evidence="2">1.6.5.9</ecNumber>
    </recommendedName>
</protein>
<accession>A0A542EE98</accession>
<evidence type="ECO:0000256" key="7">
    <source>
        <dbReference type="ARBA" id="ARBA00047599"/>
    </source>
</evidence>
<evidence type="ECO:0000256" key="8">
    <source>
        <dbReference type="SAM" id="MobiDB-lite"/>
    </source>
</evidence>
<dbReference type="PRINTS" id="PR00411">
    <property type="entry name" value="PNDRDTASEI"/>
</dbReference>
<evidence type="ECO:0000256" key="1">
    <source>
        <dbReference type="ARBA" id="ARBA00005272"/>
    </source>
</evidence>
<comment type="similarity">
    <text evidence="1">Belongs to the NADH dehydrogenase family.</text>
</comment>
<dbReference type="InterPro" id="IPR045024">
    <property type="entry name" value="NDH-2"/>
</dbReference>
<reference evidence="10 11" key="1">
    <citation type="submission" date="2019-06" db="EMBL/GenBank/DDBJ databases">
        <title>Sequencing the genomes of 1000 actinobacteria strains.</title>
        <authorList>
            <person name="Klenk H.-P."/>
        </authorList>
    </citation>
    <scope>NUCLEOTIDE SEQUENCE [LARGE SCALE GENOMIC DNA]</scope>
    <source>
        <strain evidence="10 11">DSM 19828</strain>
    </source>
</reference>
<feature type="region of interest" description="Disordered" evidence="8">
    <location>
        <begin position="437"/>
        <end position="459"/>
    </location>
</feature>
<evidence type="ECO:0000259" key="9">
    <source>
        <dbReference type="Pfam" id="PF07992"/>
    </source>
</evidence>
<dbReference type="SUPFAM" id="SSF51905">
    <property type="entry name" value="FAD/NAD(P)-binding domain"/>
    <property type="match status" value="1"/>
</dbReference>
<dbReference type="EC" id="1.6.5.9" evidence="2"/>
<evidence type="ECO:0000256" key="3">
    <source>
        <dbReference type="ARBA" id="ARBA00022630"/>
    </source>
</evidence>
<dbReference type="PANTHER" id="PTHR43706:SF47">
    <property type="entry name" value="EXTERNAL NADH-UBIQUINONE OXIDOREDUCTASE 1, MITOCHONDRIAL-RELATED"/>
    <property type="match status" value="1"/>
</dbReference>
<dbReference type="PANTHER" id="PTHR43706">
    <property type="entry name" value="NADH DEHYDROGENASE"/>
    <property type="match status" value="1"/>
</dbReference>
<dbReference type="InterPro" id="IPR036188">
    <property type="entry name" value="FAD/NAD-bd_sf"/>
</dbReference>
<proteinExistence type="inferred from homology"/>
<dbReference type="RefSeq" id="WP_141927697.1">
    <property type="nucleotide sequence ID" value="NZ_BAABCI010000002.1"/>
</dbReference>
<keyword evidence="11" id="KW-1185">Reference proteome</keyword>
<dbReference type="PRINTS" id="PR00368">
    <property type="entry name" value="FADPNR"/>
</dbReference>
<dbReference type="Gene3D" id="3.50.50.100">
    <property type="match status" value="1"/>
</dbReference>
<evidence type="ECO:0000256" key="4">
    <source>
        <dbReference type="ARBA" id="ARBA00022827"/>
    </source>
</evidence>
<keyword evidence="4" id="KW-0274">FAD</keyword>
<comment type="catalytic activity">
    <reaction evidence="7">
        <text>a quinone + NADH + H(+) = a quinol + NAD(+)</text>
        <dbReference type="Rhea" id="RHEA:46160"/>
        <dbReference type="ChEBI" id="CHEBI:15378"/>
        <dbReference type="ChEBI" id="CHEBI:24646"/>
        <dbReference type="ChEBI" id="CHEBI:57540"/>
        <dbReference type="ChEBI" id="CHEBI:57945"/>
        <dbReference type="ChEBI" id="CHEBI:132124"/>
        <dbReference type="EC" id="1.6.5.9"/>
    </reaction>
</comment>
<evidence type="ECO:0000256" key="6">
    <source>
        <dbReference type="ARBA" id="ARBA00023027"/>
    </source>
</evidence>
<dbReference type="InterPro" id="IPR023753">
    <property type="entry name" value="FAD/NAD-binding_dom"/>
</dbReference>
<organism evidence="10 11">
    <name type="scientific">Yimella lutea</name>
    <dbReference type="NCBI Taxonomy" id="587872"/>
    <lineage>
        <taxon>Bacteria</taxon>
        <taxon>Bacillati</taxon>
        <taxon>Actinomycetota</taxon>
        <taxon>Actinomycetes</taxon>
        <taxon>Micrococcales</taxon>
        <taxon>Dermacoccaceae</taxon>
        <taxon>Yimella</taxon>
    </lineage>
</organism>
<dbReference type="EMBL" id="VFMO01000001">
    <property type="protein sequence ID" value="TQJ13663.1"/>
    <property type="molecule type" value="Genomic_DNA"/>
</dbReference>
<comment type="caution">
    <text evidence="10">The sequence shown here is derived from an EMBL/GenBank/DDBJ whole genome shotgun (WGS) entry which is preliminary data.</text>
</comment>
<dbReference type="Pfam" id="PF07992">
    <property type="entry name" value="Pyr_redox_2"/>
    <property type="match status" value="1"/>
</dbReference>
<evidence type="ECO:0000256" key="2">
    <source>
        <dbReference type="ARBA" id="ARBA00012637"/>
    </source>
</evidence>
<gene>
    <name evidence="10" type="ORF">FB459_1089</name>
</gene>
<name>A0A542EE98_9MICO</name>